<dbReference type="Proteomes" id="UP000248975">
    <property type="component" value="Unassembled WGS sequence"/>
</dbReference>
<name>A0A2W5TH04_CERSP</name>
<gene>
    <name evidence="1" type="ORF">DI533_20880</name>
</gene>
<dbReference type="AlphaFoldDB" id="A0A2W5TH04"/>
<evidence type="ECO:0000313" key="2">
    <source>
        <dbReference type="Proteomes" id="UP000248975"/>
    </source>
</evidence>
<organism evidence="1 2">
    <name type="scientific">Cereibacter sphaeroides</name>
    <name type="common">Rhodobacter sphaeroides</name>
    <dbReference type="NCBI Taxonomy" id="1063"/>
    <lineage>
        <taxon>Bacteria</taxon>
        <taxon>Pseudomonadati</taxon>
        <taxon>Pseudomonadota</taxon>
        <taxon>Alphaproteobacteria</taxon>
        <taxon>Rhodobacterales</taxon>
        <taxon>Paracoccaceae</taxon>
        <taxon>Cereibacter</taxon>
    </lineage>
</organism>
<comment type="caution">
    <text evidence="1">The sequence shown here is derived from an EMBL/GenBank/DDBJ whole genome shotgun (WGS) entry which is preliminary data.</text>
</comment>
<protein>
    <submittedName>
        <fullName evidence="1">Uncharacterized protein</fullName>
    </submittedName>
</protein>
<dbReference type="EMBL" id="QFQS01000011">
    <property type="protein sequence ID" value="PZQ94957.1"/>
    <property type="molecule type" value="Genomic_DNA"/>
</dbReference>
<proteinExistence type="predicted"/>
<reference evidence="1 2" key="1">
    <citation type="submission" date="2017-08" db="EMBL/GenBank/DDBJ databases">
        <title>Infants hospitalized years apart are colonized by the same room-sourced microbial strains.</title>
        <authorList>
            <person name="Brooks B."/>
            <person name="Olm M.R."/>
            <person name="Firek B.A."/>
            <person name="Baker R."/>
            <person name="Thomas B.C."/>
            <person name="Morowitz M.J."/>
            <person name="Banfield J.F."/>
        </authorList>
    </citation>
    <scope>NUCLEOTIDE SEQUENCE [LARGE SCALE GENOMIC DNA]</scope>
    <source>
        <strain evidence="1">S2_003_000_R2_11</strain>
    </source>
</reference>
<sequence length="122" mass="13577">MTSPLPEGFADLEPWIDWAQPTELLRNRKRWSATMAESQAFYDIMHARGADALSYLDQFPLTALDAAQTRLLHMCLALAEVAVTVEMYGEPQPKYVFPIDRFLPVHDGWPLGSAGPAMGGAR</sequence>
<accession>A0A2W5TH04</accession>
<evidence type="ECO:0000313" key="1">
    <source>
        <dbReference type="EMBL" id="PZQ94957.1"/>
    </source>
</evidence>